<reference evidence="2 3" key="1">
    <citation type="submission" date="2022-06" db="EMBL/GenBank/DDBJ databases">
        <title>Roseomonas CN29.</title>
        <authorList>
            <person name="Cheng Y."/>
            <person name="He X."/>
        </authorList>
    </citation>
    <scope>NUCLEOTIDE SEQUENCE [LARGE SCALE GENOMIC DNA]</scope>
    <source>
        <strain evidence="2 3">CN29</strain>
    </source>
</reference>
<protein>
    <submittedName>
        <fullName evidence="2">Uncharacterized protein</fullName>
    </submittedName>
</protein>
<feature type="region of interest" description="Disordered" evidence="1">
    <location>
        <begin position="78"/>
        <end position="99"/>
    </location>
</feature>
<name>A0ABT1WXQ9_9PROT</name>
<proteinExistence type="predicted"/>
<organism evidence="2 3">
    <name type="scientific">Roseomonas populi</name>
    <dbReference type="NCBI Taxonomy" id="3121582"/>
    <lineage>
        <taxon>Bacteria</taxon>
        <taxon>Pseudomonadati</taxon>
        <taxon>Pseudomonadota</taxon>
        <taxon>Alphaproteobacteria</taxon>
        <taxon>Acetobacterales</taxon>
        <taxon>Roseomonadaceae</taxon>
        <taxon>Roseomonas</taxon>
    </lineage>
</organism>
<dbReference type="Proteomes" id="UP001524642">
    <property type="component" value="Unassembled WGS sequence"/>
</dbReference>
<gene>
    <name evidence="2" type="ORF">NRP21_01000</name>
</gene>
<sequence length="147" mass="16085">MAVHAHITPGALPRRVLADQAHDPRRRPLPFAAAVMTAELRAAIEQKAQQLMDEARAALDGAAYLIDFLDAADRPILDMEPDADGEASDDVGEEEHQEPWDAPITLAPDITHARVIRPTRRQMAAAYRRVGAPVPANLRGLFGRAWA</sequence>
<dbReference type="EMBL" id="JANJOU010000001">
    <property type="protein sequence ID" value="MCR0980623.1"/>
    <property type="molecule type" value="Genomic_DNA"/>
</dbReference>
<keyword evidence="3" id="KW-1185">Reference proteome</keyword>
<feature type="compositionally biased region" description="Acidic residues" evidence="1">
    <location>
        <begin position="79"/>
        <end position="96"/>
    </location>
</feature>
<evidence type="ECO:0000313" key="2">
    <source>
        <dbReference type="EMBL" id="MCR0980623.1"/>
    </source>
</evidence>
<comment type="caution">
    <text evidence="2">The sequence shown here is derived from an EMBL/GenBank/DDBJ whole genome shotgun (WGS) entry which is preliminary data.</text>
</comment>
<evidence type="ECO:0000313" key="3">
    <source>
        <dbReference type="Proteomes" id="UP001524642"/>
    </source>
</evidence>
<evidence type="ECO:0000256" key="1">
    <source>
        <dbReference type="SAM" id="MobiDB-lite"/>
    </source>
</evidence>
<dbReference type="RefSeq" id="WP_257714305.1">
    <property type="nucleotide sequence ID" value="NZ_JANJOU010000001.1"/>
</dbReference>
<accession>A0ABT1WXQ9</accession>